<evidence type="ECO:0000313" key="3">
    <source>
        <dbReference type="EMBL" id="KAF6795822.1"/>
    </source>
</evidence>
<name>A0A8H6IT89_9PEZI</name>
<dbReference type="Gene3D" id="3.20.20.100">
    <property type="entry name" value="NADP-dependent oxidoreductase domain"/>
    <property type="match status" value="1"/>
</dbReference>
<keyword evidence="1" id="KW-0560">Oxidoreductase</keyword>
<feature type="domain" description="NADP-dependent oxidoreductase" evidence="2">
    <location>
        <begin position="84"/>
        <end position="383"/>
    </location>
</feature>
<dbReference type="InterPro" id="IPR035959">
    <property type="entry name" value="RutC-like_sf"/>
</dbReference>
<dbReference type="InterPro" id="IPR006175">
    <property type="entry name" value="YjgF/YER057c/UK114"/>
</dbReference>
<dbReference type="PANTHER" id="PTHR43147">
    <property type="entry name" value="PROTEIN TAS"/>
    <property type="match status" value="1"/>
</dbReference>
<dbReference type="AlphaFoldDB" id="A0A8H6IT89"/>
<gene>
    <name evidence="3" type="ORF">CSOJ01_13390</name>
</gene>
<dbReference type="CDD" id="cd19101">
    <property type="entry name" value="AKR_unchar"/>
    <property type="match status" value="1"/>
</dbReference>
<dbReference type="InterPro" id="IPR023210">
    <property type="entry name" value="NADP_OxRdtase_dom"/>
</dbReference>
<reference evidence="3 4" key="1">
    <citation type="journal article" date="2020" name="Phytopathology">
        <title>Genome Sequence Resources of Colletotrichum truncatum, C. plurivorum, C. musicola, and C. sojae: Four Species Pathogenic to Soybean (Glycine max).</title>
        <authorList>
            <person name="Rogerio F."/>
            <person name="Boufleur T.R."/>
            <person name="Ciampi-Guillardi M."/>
            <person name="Sukno S.A."/>
            <person name="Thon M.R."/>
            <person name="Massola Junior N.S."/>
            <person name="Baroncelli R."/>
        </authorList>
    </citation>
    <scope>NUCLEOTIDE SEQUENCE [LARGE SCALE GENOMIC DNA]</scope>
    <source>
        <strain evidence="3 4">LFN0009</strain>
    </source>
</reference>
<dbReference type="Pfam" id="PF00248">
    <property type="entry name" value="Aldo_ket_red"/>
    <property type="match status" value="1"/>
</dbReference>
<evidence type="ECO:0000256" key="1">
    <source>
        <dbReference type="ARBA" id="ARBA00023002"/>
    </source>
</evidence>
<dbReference type="CDD" id="cd06154">
    <property type="entry name" value="YjgF_YER057c_UK114_like_6"/>
    <property type="match status" value="1"/>
</dbReference>
<evidence type="ECO:0000313" key="4">
    <source>
        <dbReference type="Proteomes" id="UP000652219"/>
    </source>
</evidence>
<dbReference type="GO" id="GO:0016491">
    <property type="term" value="F:oxidoreductase activity"/>
    <property type="evidence" value="ECO:0007669"/>
    <property type="project" value="UniProtKB-KW"/>
</dbReference>
<dbReference type="Pfam" id="PF01042">
    <property type="entry name" value="Ribonuc_L-PSP"/>
    <property type="match status" value="1"/>
</dbReference>
<organism evidence="3 4">
    <name type="scientific">Colletotrichum sojae</name>
    <dbReference type="NCBI Taxonomy" id="2175907"/>
    <lineage>
        <taxon>Eukaryota</taxon>
        <taxon>Fungi</taxon>
        <taxon>Dikarya</taxon>
        <taxon>Ascomycota</taxon>
        <taxon>Pezizomycotina</taxon>
        <taxon>Sordariomycetes</taxon>
        <taxon>Hypocreomycetidae</taxon>
        <taxon>Glomerellales</taxon>
        <taxon>Glomerellaceae</taxon>
        <taxon>Colletotrichum</taxon>
        <taxon>Colletotrichum orchidearum species complex</taxon>
    </lineage>
</organism>
<keyword evidence="4" id="KW-1185">Reference proteome</keyword>
<sequence length="568" mass="60623">RGFGEVGVADGGVVSCISTNNASFGPDFETLSTLSSFAFGKLNEKISSVTRVGISSHKPAIMSRNKLPQVERTTIAGSMEIPRMLNGLWQLAGGHDQDVDISSAAANVAPLIDAGLDGFDVADHYGPAELVIGHHRLASPHRPVVAFTKWCPAESDGSFGNAEKAVDLALRRTGGEKVEVMQFHAWDYSDPTWLLNIAHLQALQRKGKIGHIGVTNFDAAHLEMLIDSGVDVVTNQVSLSVIDRRVLTGRMGNVCKERGVGVLAYGTLLGGFLSERWVGAAEPTETEEEGMNWSLRKYLRFIRAAGGWEPFQNVLSVLRDVAKKHGVSIAAVATRWVLDVPFVKAVIVGTRLSEDSGRYMKKNMAAFGIVLDGEDRAAIEAAQEGLGDVPGDCGDEYRRAPFLTASGNLRDHVGEGDDVRRVEEAVAEGKRVEVGSGSKWESVCGYSRAVRVGDVVRVSGTTATPPPGLEMKVVGGTSARSQTVAALDIIEGSLKRLGGSMADVVRTRVMLRREEDVGAVSEVHGWVFGCHGVRPANTTTTAGLIGEEVLVEIEAEAVVSSGASVVRM</sequence>
<dbReference type="EMBL" id="WIGN01000385">
    <property type="protein sequence ID" value="KAF6795822.1"/>
    <property type="molecule type" value="Genomic_DNA"/>
</dbReference>
<dbReference type="InterPro" id="IPR036812">
    <property type="entry name" value="NAD(P)_OxRdtase_dom_sf"/>
</dbReference>
<accession>A0A8H6IT89</accession>
<proteinExistence type="predicted"/>
<comment type="caution">
    <text evidence="3">The sequence shown here is derived from an EMBL/GenBank/DDBJ whole genome shotgun (WGS) entry which is preliminary data.</text>
</comment>
<dbReference type="SUPFAM" id="SSF51430">
    <property type="entry name" value="NAD(P)-linked oxidoreductase"/>
    <property type="match status" value="1"/>
</dbReference>
<protein>
    <submittedName>
        <fullName evidence="3">Endoribonuclease L-PSP</fullName>
    </submittedName>
</protein>
<dbReference type="Proteomes" id="UP000652219">
    <property type="component" value="Unassembled WGS sequence"/>
</dbReference>
<dbReference type="SUPFAM" id="SSF55298">
    <property type="entry name" value="YjgF-like"/>
    <property type="match status" value="1"/>
</dbReference>
<dbReference type="PANTHER" id="PTHR43147:SF2">
    <property type="entry name" value="NADP-DEPENDENT OXIDOREDUCTASE DOMAIN-CONTAINING PROTEIN"/>
    <property type="match status" value="1"/>
</dbReference>
<dbReference type="Gene3D" id="3.30.1330.40">
    <property type="entry name" value="RutC-like"/>
    <property type="match status" value="1"/>
</dbReference>
<evidence type="ECO:0000259" key="2">
    <source>
        <dbReference type="Pfam" id="PF00248"/>
    </source>
</evidence>
<feature type="non-terminal residue" evidence="3">
    <location>
        <position position="568"/>
    </location>
</feature>